<dbReference type="RefSeq" id="WP_072245381.1">
    <property type="nucleotide sequence ID" value="NZ_FBYC01000004.1"/>
</dbReference>
<dbReference type="InterPro" id="IPR015797">
    <property type="entry name" value="NUDIX_hydrolase-like_dom_sf"/>
</dbReference>
<evidence type="ECO:0000313" key="12">
    <source>
        <dbReference type="EMBL" id="CUX80316.1"/>
    </source>
</evidence>
<evidence type="ECO:0000313" key="15">
    <source>
        <dbReference type="Proteomes" id="UP000182045"/>
    </source>
</evidence>
<dbReference type="GO" id="GO:0005829">
    <property type="term" value="C:cytosol"/>
    <property type="evidence" value="ECO:0007669"/>
    <property type="project" value="TreeGrafter"/>
</dbReference>
<dbReference type="STRING" id="1666912.Ga0058931_1025"/>
<dbReference type="InterPro" id="IPR015376">
    <property type="entry name" value="Znr_NADH_PPase"/>
</dbReference>
<dbReference type="Proteomes" id="UP000050413">
    <property type="component" value="Unassembled WGS sequence"/>
</dbReference>
<dbReference type="InterPro" id="IPR020084">
    <property type="entry name" value="NUDIX_hydrolase_CS"/>
</dbReference>
<dbReference type="Pfam" id="PF09297">
    <property type="entry name" value="Zn_ribbon_NUD"/>
    <property type="match status" value="1"/>
</dbReference>
<evidence type="ECO:0000256" key="5">
    <source>
        <dbReference type="ARBA" id="ARBA00022723"/>
    </source>
</evidence>
<dbReference type="GO" id="GO:0019677">
    <property type="term" value="P:NAD+ catabolic process"/>
    <property type="evidence" value="ECO:0007669"/>
    <property type="project" value="TreeGrafter"/>
</dbReference>
<evidence type="ECO:0000256" key="8">
    <source>
        <dbReference type="ARBA" id="ARBA00023027"/>
    </source>
</evidence>
<evidence type="ECO:0000256" key="2">
    <source>
        <dbReference type="ARBA" id="ARBA00001947"/>
    </source>
</evidence>
<gene>
    <name evidence="13" type="primary">nudC</name>
    <name evidence="12" type="ORF">Ga0058931_1025</name>
    <name evidence="13" type="ORF">HLUCCA05_13400</name>
</gene>
<sequence>MKALEMAFAGHWDSRAAEERATSDSLRAGSQVLPLWRGKPQIAQDCLAWVAADSPVLRHAGDSWLFLGRQNGQPRFAADISGWEPDGLDRAALEMFADPSEQTYPGAAPGACFAELRLAMTTLSAPEAALAATARAVFNWHRSHRFCAACGSTSQIAPGGWERHCSSCGAKHFPRTDPVVIMLVTYGNKLLLGRSHGWPEGMYSALAGFVEPGETPEGAVAREVLEETGIRIGRARYLGAQPWPFPNSLMLGYLAQAETDQIILDDELEDALWISREDLLAVMAGERSHPSPARKGSIAHAMIRHWLAGYA</sequence>
<organism evidence="13 14">
    <name type="scientific">Roseibaca calidilacus</name>
    <dbReference type="NCBI Taxonomy" id="1666912"/>
    <lineage>
        <taxon>Bacteria</taxon>
        <taxon>Pseudomonadati</taxon>
        <taxon>Pseudomonadota</taxon>
        <taxon>Alphaproteobacteria</taxon>
        <taxon>Rhodobacterales</taxon>
        <taxon>Paracoccaceae</taxon>
        <taxon>Roseinatronobacter</taxon>
    </lineage>
</organism>
<dbReference type="PROSITE" id="PS00893">
    <property type="entry name" value="NUDIX_BOX"/>
    <property type="match status" value="1"/>
</dbReference>
<dbReference type="PATRIC" id="fig|1666912.4.peg.583"/>
<evidence type="ECO:0000256" key="10">
    <source>
        <dbReference type="RuleBase" id="RU003476"/>
    </source>
</evidence>
<feature type="domain" description="Nudix hydrolase" evidence="11">
    <location>
        <begin position="174"/>
        <end position="299"/>
    </location>
</feature>
<dbReference type="GO" id="GO:0006742">
    <property type="term" value="P:NADP+ catabolic process"/>
    <property type="evidence" value="ECO:0007669"/>
    <property type="project" value="TreeGrafter"/>
</dbReference>
<dbReference type="AlphaFoldDB" id="A0A0P7WQD0"/>
<proteinExistence type="inferred from homology"/>
<accession>A0A0P7WQD0</accession>
<evidence type="ECO:0000259" key="11">
    <source>
        <dbReference type="PROSITE" id="PS51462"/>
    </source>
</evidence>
<dbReference type="NCBIfam" id="NF001299">
    <property type="entry name" value="PRK00241.1"/>
    <property type="match status" value="1"/>
</dbReference>
<comment type="cofactor">
    <cofactor evidence="1">
        <name>Mg(2+)</name>
        <dbReference type="ChEBI" id="CHEBI:18420"/>
    </cofactor>
</comment>
<dbReference type="InterPro" id="IPR000086">
    <property type="entry name" value="NUDIX_hydrolase_dom"/>
</dbReference>
<evidence type="ECO:0000256" key="9">
    <source>
        <dbReference type="ARBA" id="ARBA00023679"/>
    </source>
</evidence>
<dbReference type="GO" id="GO:0035529">
    <property type="term" value="F:NADH pyrophosphatase activity"/>
    <property type="evidence" value="ECO:0007669"/>
    <property type="project" value="TreeGrafter"/>
</dbReference>
<dbReference type="PROSITE" id="PS51462">
    <property type="entry name" value="NUDIX"/>
    <property type="match status" value="1"/>
</dbReference>
<evidence type="ECO:0000256" key="1">
    <source>
        <dbReference type="ARBA" id="ARBA00001946"/>
    </source>
</evidence>
<dbReference type="InterPro" id="IPR049734">
    <property type="entry name" value="NudC-like_C"/>
</dbReference>
<comment type="catalytic activity">
    <reaction evidence="9">
        <text>a 5'-end NAD(+)-phospho-ribonucleoside in mRNA + H2O = a 5'-end phospho-adenosine-phospho-ribonucleoside in mRNA + beta-nicotinamide D-ribonucleotide + 2 H(+)</text>
        <dbReference type="Rhea" id="RHEA:60876"/>
        <dbReference type="Rhea" id="RHEA-COMP:15698"/>
        <dbReference type="Rhea" id="RHEA-COMP:15719"/>
        <dbReference type="ChEBI" id="CHEBI:14649"/>
        <dbReference type="ChEBI" id="CHEBI:15377"/>
        <dbReference type="ChEBI" id="CHEBI:15378"/>
        <dbReference type="ChEBI" id="CHEBI:144029"/>
        <dbReference type="ChEBI" id="CHEBI:144051"/>
    </reaction>
    <physiologicalReaction direction="left-to-right" evidence="9">
        <dbReference type="Rhea" id="RHEA:60877"/>
    </physiologicalReaction>
</comment>
<dbReference type="Pfam" id="PF00293">
    <property type="entry name" value="NUDIX"/>
    <property type="match status" value="1"/>
</dbReference>
<evidence type="ECO:0000256" key="4">
    <source>
        <dbReference type="ARBA" id="ARBA00012381"/>
    </source>
</evidence>
<dbReference type="Gene3D" id="3.90.79.20">
    <property type="match status" value="1"/>
</dbReference>
<dbReference type="PRINTS" id="PR00502">
    <property type="entry name" value="NUDIXFAMILY"/>
</dbReference>
<dbReference type="InterPro" id="IPR015375">
    <property type="entry name" value="NADH_PPase-like_N"/>
</dbReference>
<keyword evidence="8" id="KW-0520">NAD</keyword>
<dbReference type="PANTHER" id="PTHR42904">
    <property type="entry name" value="NUDIX HYDROLASE, NUDC SUBFAMILY"/>
    <property type="match status" value="1"/>
</dbReference>
<evidence type="ECO:0000256" key="6">
    <source>
        <dbReference type="ARBA" id="ARBA00022801"/>
    </source>
</evidence>
<evidence type="ECO:0000313" key="13">
    <source>
        <dbReference type="EMBL" id="KPP93015.1"/>
    </source>
</evidence>
<keyword evidence="7" id="KW-0460">Magnesium</keyword>
<evidence type="ECO:0000256" key="3">
    <source>
        <dbReference type="ARBA" id="ARBA00009595"/>
    </source>
</evidence>
<dbReference type="EMBL" id="LJSG01000010">
    <property type="protein sequence ID" value="KPP93015.1"/>
    <property type="molecule type" value="Genomic_DNA"/>
</dbReference>
<dbReference type="CDD" id="cd03429">
    <property type="entry name" value="NUDIX_NADH_pyrophosphatase_Nudt13"/>
    <property type="match status" value="1"/>
</dbReference>
<name>A0A0P7WQD0_9RHOB</name>
<dbReference type="Gene3D" id="3.90.79.10">
    <property type="entry name" value="Nucleoside Triphosphate Pyrophosphohydrolase"/>
    <property type="match status" value="1"/>
</dbReference>
<comment type="caution">
    <text evidence="13">The sequence shown here is derived from an EMBL/GenBank/DDBJ whole genome shotgun (WGS) entry which is preliminary data.</text>
</comment>
<dbReference type="PANTHER" id="PTHR42904:SF6">
    <property type="entry name" value="NAD-CAPPED RNA HYDROLASE NUDT12"/>
    <property type="match status" value="1"/>
</dbReference>
<dbReference type="GO" id="GO:0046872">
    <property type="term" value="F:metal ion binding"/>
    <property type="evidence" value="ECO:0007669"/>
    <property type="project" value="UniProtKB-KW"/>
</dbReference>
<dbReference type="EC" id="3.6.1.22" evidence="4"/>
<reference evidence="12 15" key="2">
    <citation type="submission" date="2016-01" db="EMBL/GenBank/DDBJ databases">
        <authorList>
            <person name="Varghese N."/>
        </authorList>
    </citation>
    <scope>NUCLEOTIDE SEQUENCE [LARGE SCALE GENOMIC DNA]</scope>
    <source>
        <strain evidence="12 15">HL-91</strain>
    </source>
</reference>
<dbReference type="EMBL" id="FBYC01000004">
    <property type="protein sequence ID" value="CUX80316.1"/>
    <property type="molecule type" value="Genomic_DNA"/>
</dbReference>
<reference evidence="13 14" key="1">
    <citation type="submission" date="2015-09" db="EMBL/GenBank/DDBJ databases">
        <title>Identification and resolution of microdiversity through metagenomic sequencing of parallel consortia.</title>
        <authorList>
            <person name="Nelson W.C."/>
            <person name="Romine M.F."/>
            <person name="Lindemann S.R."/>
        </authorList>
    </citation>
    <scope>NUCLEOTIDE SEQUENCE [LARGE SCALE GENOMIC DNA]</scope>
    <source>
        <strain evidence="13">HL-91</strain>
    </source>
</reference>
<dbReference type="Pfam" id="PF09296">
    <property type="entry name" value="NUDIX-like"/>
    <property type="match status" value="1"/>
</dbReference>
<dbReference type="SUPFAM" id="SSF55811">
    <property type="entry name" value="Nudix"/>
    <property type="match status" value="1"/>
</dbReference>
<evidence type="ECO:0000313" key="14">
    <source>
        <dbReference type="Proteomes" id="UP000050413"/>
    </source>
</evidence>
<keyword evidence="5" id="KW-0479">Metal-binding</keyword>
<comment type="similarity">
    <text evidence="3">Belongs to the Nudix hydrolase family. NudC subfamily.</text>
</comment>
<dbReference type="Proteomes" id="UP000182045">
    <property type="component" value="Unassembled WGS sequence"/>
</dbReference>
<comment type="cofactor">
    <cofactor evidence="2">
        <name>Zn(2+)</name>
        <dbReference type="ChEBI" id="CHEBI:29105"/>
    </cofactor>
</comment>
<dbReference type="OrthoDB" id="9791656at2"/>
<dbReference type="InterPro" id="IPR020476">
    <property type="entry name" value="Nudix_hydrolase"/>
</dbReference>
<protein>
    <recommendedName>
        <fullName evidence="4">NAD(+) diphosphatase</fullName>
        <ecNumber evidence="4">3.6.1.22</ecNumber>
    </recommendedName>
</protein>
<keyword evidence="15" id="KW-1185">Reference proteome</keyword>
<evidence type="ECO:0000256" key="7">
    <source>
        <dbReference type="ARBA" id="ARBA00022842"/>
    </source>
</evidence>
<keyword evidence="6 10" id="KW-0378">Hydrolase</keyword>
<dbReference type="InterPro" id="IPR050241">
    <property type="entry name" value="NAD-cap_RNA_hydrolase_NudC"/>
</dbReference>